<sequence>MRNRRKNTRVKVPGTMDVTITYTDTMTDARSGTVENVSRSGIFLRTECSLCKDAYVTLRLNTGQLIGKPLWAQGFVARTDENGMGIRFTYIEQDILTLLFS</sequence>
<organism evidence="2">
    <name type="scientific">anaerobic digester metagenome</name>
    <dbReference type="NCBI Taxonomy" id="1263854"/>
    <lineage>
        <taxon>unclassified sequences</taxon>
        <taxon>metagenomes</taxon>
        <taxon>ecological metagenomes</taxon>
    </lineage>
</organism>
<evidence type="ECO:0000313" key="2">
    <source>
        <dbReference type="EMBL" id="VFU13765.1"/>
    </source>
</evidence>
<dbReference type="Pfam" id="PF07238">
    <property type="entry name" value="PilZ"/>
    <property type="match status" value="1"/>
</dbReference>
<gene>
    <name evidence="2" type="ORF">SCFA_220019</name>
</gene>
<dbReference type="InterPro" id="IPR009875">
    <property type="entry name" value="PilZ_domain"/>
</dbReference>
<proteinExistence type="predicted"/>
<name>A0A485LY80_9ZZZZ</name>
<reference evidence="2" key="1">
    <citation type="submission" date="2019-03" db="EMBL/GenBank/DDBJ databases">
        <authorList>
            <person name="Hao L."/>
        </authorList>
    </citation>
    <scope>NUCLEOTIDE SEQUENCE</scope>
</reference>
<evidence type="ECO:0000259" key="1">
    <source>
        <dbReference type="Pfam" id="PF07238"/>
    </source>
</evidence>
<dbReference type="EMBL" id="CAADRM010000084">
    <property type="protein sequence ID" value="VFU13765.1"/>
    <property type="molecule type" value="Genomic_DNA"/>
</dbReference>
<dbReference type="Gene3D" id="2.40.10.220">
    <property type="entry name" value="predicted glycosyltransferase like domains"/>
    <property type="match status" value="1"/>
</dbReference>
<feature type="domain" description="PilZ" evidence="1">
    <location>
        <begin position="3"/>
        <end position="95"/>
    </location>
</feature>
<accession>A0A485LY80</accession>
<dbReference type="SUPFAM" id="SSF141371">
    <property type="entry name" value="PilZ domain-like"/>
    <property type="match status" value="1"/>
</dbReference>
<protein>
    <recommendedName>
        <fullName evidence="1">PilZ domain-containing protein</fullName>
    </recommendedName>
</protein>
<dbReference type="AlphaFoldDB" id="A0A485LY80"/>
<dbReference type="GO" id="GO:0035438">
    <property type="term" value="F:cyclic-di-GMP binding"/>
    <property type="evidence" value="ECO:0007669"/>
    <property type="project" value="InterPro"/>
</dbReference>